<feature type="region of interest" description="Disordered" evidence="1">
    <location>
        <begin position="65"/>
        <end position="102"/>
    </location>
</feature>
<accession>A0A2J6QLC8</accession>
<gene>
    <name evidence="2" type="ORF">NA56DRAFT_697222</name>
</gene>
<dbReference type="EMBL" id="KZ613466">
    <property type="protein sequence ID" value="PMD27067.1"/>
    <property type="molecule type" value="Genomic_DNA"/>
</dbReference>
<name>A0A2J6QLC8_9HELO</name>
<keyword evidence="3" id="KW-1185">Reference proteome</keyword>
<sequence>MADVAMRPNPSGAKPTWSETRTTSYPDDIHPDLVSLCRVRPPAPSNDAPPFCSHGTSGYIKLRPSAALPPPLPTNFHPPPKSSLPCPSGELHHPEGRPLTGHRFSPPGALLSCISRCAAAGFVRRRCFNVTSRQNLAAFAGDKHNSYRSPAK</sequence>
<organism evidence="2 3">
    <name type="scientific">Hyaloscypha hepaticicola</name>
    <dbReference type="NCBI Taxonomy" id="2082293"/>
    <lineage>
        <taxon>Eukaryota</taxon>
        <taxon>Fungi</taxon>
        <taxon>Dikarya</taxon>
        <taxon>Ascomycota</taxon>
        <taxon>Pezizomycotina</taxon>
        <taxon>Leotiomycetes</taxon>
        <taxon>Helotiales</taxon>
        <taxon>Hyaloscyphaceae</taxon>
        <taxon>Hyaloscypha</taxon>
    </lineage>
</organism>
<protein>
    <submittedName>
        <fullName evidence="2">Uncharacterized protein</fullName>
    </submittedName>
</protein>
<evidence type="ECO:0000313" key="2">
    <source>
        <dbReference type="EMBL" id="PMD27067.1"/>
    </source>
</evidence>
<evidence type="ECO:0000313" key="3">
    <source>
        <dbReference type="Proteomes" id="UP000235672"/>
    </source>
</evidence>
<feature type="compositionally biased region" description="Pro residues" evidence="1">
    <location>
        <begin position="67"/>
        <end position="82"/>
    </location>
</feature>
<dbReference type="AlphaFoldDB" id="A0A2J6QLC8"/>
<proteinExistence type="predicted"/>
<evidence type="ECO:0000256" key="1">
    <source>
        <dbReference type="SAM" id="MobiDB-lite"/>
    </source>
</evidence>
<feature type="region of interest" description="Disordered" evidence="1">
    <location>
        <begin position="1"/>
        <end position="26"/>
    </location>
</feature>
<reference evidence="2 3" key="1">
    <citation type="submission" date="2016-05" db="EMBL/GenBank/DDBJ databases">
        <title>A degradative enzymes factory behind the ericoid mycorrhizal symbiosis.</title>
        <authorList>
            <consortium name="DOE Joint Genome Institute"/>
            <person name="Martino E."/>
            <person name="Morin E."/>
            <person name="Grelet G."/>
            <person name="Kuo A."/>
            <person name="Kohler A."/>
            <person name="Daghino S."/>
            <person name="Barry K."/>
            <person name="Choi C."/>
            <person name="Cichocki N."/>
            <person name="Clum A."/>
            <person name="Copeland A."/>
            <person name="Hainaut M."/>
            <person name="Haridas S."/>
            <person name="Labutti K."/>
            <person name="Lindquist E."/>
            <person name="Lipzen A."/>
            <person name="Khouja H.-R."/>
            <person name="Murat C."/>
            <person name="Ohm R."/>
            <person name="Olson A."/>
            <person name="Spatafora J."/>
            <person name="Veneault-Fourrey C."/>
            <person name="Henrissat B."/>
            <person name="Grigoriev I."/>
            <person name="Martin F."/>
            <person name="Perotto S."/>
        </authorList>
    </citation>
    <scope>NUCLEOTIDE SEQUENCE [LARGE SCALE GENOMIC DNA]</scope>
    <source>
        <strain evidence="2 3">UAMH 7357</strain>
    </source>
</reference>
<dbReference type="Proteomes" id="UP000235672">
    <property type="component" value="Unassembled WGS sequence"/>
</dbReference>